<evidence type="ECO:0000256" key="6">
    <source>
        <dbReference type="ARBA" id="ARBA00023136"/>
    </source>
</evidence>
<organism evidence="10 11">
    <name type="scientific">Rhodococcus wratislaviensis NBRC 100605</name>
    <dbReference type="NCBI Taxonomy" id="1219028"/>
    <lineage>
        <taxon>Bacteria</taxon>
        <taxon>Bacillati</taxon>
        <taxon>Actinomycetota</taxon>
        <taxon>Actinomycetes</taxon>
        <taxon>Mycobacteriales</taxon>
        <taxon>Nocardiaceae</taxon>
        <taxon>Rhodococcus</taxon>
    </lineage>
</organism>
<feature type="transmembrane region" description="Helical" evidence="8">
    <location>
        <begin position="201"/>
        <end position="221"/>
    </location>
</feature>
<feature type="transmembrane region" description="Helical" evidence="8">
    <location>
        <begin position="390"/>
        <end position="412"/>
    </location>
</feature>
<feature type="transmembrane region" description="Helical" evidence="8">
    <location>
        <begin position="418"/>
        <end position="438"/>
    </location>
</feature>
<dbReference type="PANTHER" id="PTHR43045:SF1">
    <property type="entry name" value="SHIKIMATE TRANSPORTER"/>
    <property type="match status" value="1"/>
</dbReference>
<keyword evidence="2" id="KW-0813">Transport</keyword>
<keyword evidence="3" id="KW-1003">Cell membrane</keyword>
<dbReference type="SUPFAM" id="SSF103473">
    <property type="entry name" value="MFS general substrate transporter"/>
    <property type="match status" value="1"/>
</dbReference>
<feature type="transmembrane region" description="Helical" evidence="8">
    <location>
        <begin position="43"/>
        <end position="59"/>
    </location>
</feature>
<evidence type="ECO:0000313" key="10">
    <source>
        <dbReference type="EMBL" id="GAF48338.1"/>
    </source>
</evidence>
<evidence type="ECO:0000256" key="3">
    <source>
        <dbReference type="ARBA" id="ARBA00022475"/>
    </source>
</evidence>
<feature type="domain" description="Major facilitator superfamily (MFS) profile" evidence="9">
    <location>
        <begin position="28"/>
        <end position="443"/>
    </location>
</feature>
<feature type="transmembrane region" description="Helical" evidence="8">
    <location>
        <begin position="260"/>
        <end position="284"/>
    </location>
</feature>
<feature type="transmembrane region" description="Helical" evidence="8">
    <location>
        <begin position="65"/>
        <end position="89"/>
    </location>
</feature>
<keyword evidence="4 8" id="KW-0812">Transmembrane</keyword>
<dbReference type="Gene3D" id="1.20.1250.20">
    <property type="entry name" value="MFS general substrate transporter like domains"/>
    <property type="match status" value="2"/>
</dbReference>
<feature type="transmembrane region" description="Helical" evidence="8">
    <location>
        <begin position="326"/>
        <end position="343"/>
    </location>
</feature>
<proteinExistence type="predicted"/>
<feature type="transmembrane region" description="Helical" evidence="8">
    <location>
        <begin position="175"/>
        <end position="195"/>
    </location>
</feature>
<evidence type="ECO:0000256" key="8">
    <source>
        <dbReference type="SAM" id="Phobius"/>
    </source>
</evidence>
<evidence type="ECO:0000313" key="11">
    <source>
        <dbReference type="Proteomes" id="UP000019491"/>
    </source>
</evidence>
<dbReference type="InterPro" id="IPR020846">
    <property type="entry name" value="MFS_dom"/>
</dbReference>
<gene>
    <name evidence="10" type="ORF">RW1_052_00450</name>
</gene>
<name>X0PY27_RHOWR</name>
<dbReference type="PANTHER" id="PTHR43045">
    <property type="entry name" value="SHIKIMATE TRANSPORTER"/>
    <property type="match status" value="1"/>
</dbReference>
<dbReference type="PROSITE" id="PS50850">
    <property type="entry name" value="MFS"/>
    <property type="match status" value="1"/>
</dbReference>
<feature type="transmembrane region" description="Helical" evidence="8">
    <location>
        <begin position="128"/>
        <end position="155"/>
    </location>
</feature>
<dbReference type="GO" id="GO:0005886">
    <property type="term" value="C:plasma membrane"/>
    <property type="evidence" value="ECO:0007669"/>
    <property type="project" value="UniProtKB-SubCell"/>
</dbReference>
<dbReference type="GO" id="GO:0022857">
    <property type="term" value="F:transmembrane transporter activity"/>
    <property type="evidence" value="ECO:0007669"/>
    <property type="project" value="InterPro"/>
</dbReference>
<sequence length="460" mass="48890">MTEKAIHSTDTPAPPQRNKTPRRAHGKLLTAGLFGSSIEWYDFFLYGTAAALVFPHVFFPEASALTGTLLSFSTFWAGFIARPLGGLIAGHYGDKYGRKPALLTCLILMGAATFLIGCLPSTAQIGVWAPVLLVTLRFAQGLACGGQWGGIMLLLTESANPKRRGFSGTFGQVGASLGIVLGNLAFLGATAAISTEAFFAWGWRVPFLFSALLFPVVWYIHTKVEDTPEFRDLQQHSSNSAARVVQAPLTQALTQHWRTILLASGLMAVINAIVYINIAGILSYGTTELGHSRNDLLRISLLATAISAGVIVWGGSLSDKLGRRPVVLTGAGLIVLWAFPYFWLVNTGSLMWCFVAVTVGSLFYSLAYGPIAAYIGELFAPNVRYSAASVAYQLPAITVSGGTPFIMTAIIAHTGSTTWVSAFIAAMGVLTVLCAARLPETNSAAVRNDPAAVPGQPSTP</sequence>
<evidence type="ECO:0000256" key="1">
    <source>
        <dbReference type="ARBA" id="ARBA00004651"/>
    </source>
</evidence>
<dbReference type="EMBL" id="BAWF01000052">
    <property type="protein sequence ID" value="GAF48338.1"/>
    <property type="molecule type" value="Genomic_DNA"/>
</dbReference>
<dbReference type="InterPro" id="IPR005828">
    <property type="entry name" value="MFS_sugar_transport-like"/>
</dbReference>
<dbReference type="InterPro" id="IPR036259">
    <property type="entry name" value="MFS_trans_sf"/>
</dbReference>
<comment type="subcellular location">
    <subcellularLocation>
        <location evidence="1">Cell membrane</location>
        <topology evidence="1">Multi-pass membrane protein</topology>
    </subcellularLocation>
</comment>
<dbReference type="AlphaFoldDB" id="X0PY27"/>
<feature type="transmembrane region" description="Helical" evidence="8">
    <location>
        <begin position="349"/>
        <end position="369"/>
    </location>
</feature>
<dbReference type="OrthoDB" id="8953821at2"/>
<reference evidence="10 11" key="1">
    <citation type="submission" date="2014-02" db="EMBL/GenBank/DDBJ databases">
        <title>Whole genome shotgun sequence of Rhodococcus wratislaviensis NBRC 100605.</title>
        <authorList>
            <person name="Hosoyama A."/>
            <person name="Tsuchikane K."/>
            <person name="Yoshida I."/>
            <person name="Ohji S."/>
            <person name="Ichikawa N."/>
            <person name="Yamazoe A."/>
            <person name="Fujita N."/>
        </authorList>
    </citation>
    <scope>NUCLEOTIDE SEQUENCE [LARGE SCALE GENOMIC DNA]</scope>
    <source>
        <strain evidence="10 11">NBRC 100605</strain>
    </source>
</reference>
<dbReference type="Proteomes" id="UP000019491">
    <property type="component" value="Unassembled WGS sequence"/>
</dbReference>
<accession>X0PY27</accession>
<protein>
    <submittedName>
        <fullName evidence="10">Putative major facilitator superfamily transporter</fullName>
    </submittedName>
</protein>
<comment type="caution">
    <text evidence="10">The sequence shown here is derived from an EMBL/GenBank/DDBJ whole genome shotgun (WGS) entry which is preliminary data.</text>
</comment>
<feature type="transmembrane region" description="Helical" evidence="8">
    <location>
        <begin position="296"/>
        <end position="314"/>
    </location>
</feature>
<feature type="region of interest" description="Disordered" evidence="7">
    <location>
        <begin position="1"/>
        <end position="22"/>
    </location>
</feature>
<dbReference type="CDD" id="cd17369">
    <property type="entry name" value="MFS_ShiA_like"/>
    <property type="match status" value="1"/>
</dbReference>
<evidence type="ECO:0000256" key="5">
    <source>
        <dbReference type="ARBA" id="ARBA00022989"/>
    </source>
</evidence>
<dbReference type="RefSeq" id="WP_037238426.1">
    <property type="nucleotide sequence ID" value="NZ_BAWF01000052.1"/>
</dbReference>
<feature type="transmembrane region" description="Helical" evidence="8">
    <location>
        <begin position="101"/>
        <end position="122"/>
    </location>
</feature>
<keyword evidence="5 8" id="KW-1133">Transmembrane helix</keyword>
<dbReference type="Pfam" id="PF00083">
    <property type="entry name" value="Sugar_tr"/>
    <property type="match status" value="1"/>
</dbReference>
<evidence type="ECO:0000259" key="9">
    <source>
        <dbReference type="PROSITE" id="PS50850"/>
    </source>
</evidence>
<evidence type="ECO:0000256" key="2">
    <source>
        <dbReference type="ARBA" id="ARBA00022448"/>
    </source>
</evidence>
<keyword evidence="6 8" id="KW-0472">Membrane</keyword>
<evidence type="ECO:0000256" key="7">
    <source>
        <dbReference type="SAM" id="MobiDB-lite"/>
    </source>
</evidence>
<evidence type="ECO:0000256" key="4">
    <source>
        <dbReference type="ARBA" id="ARBA00022692"/>
    </source>
</evidence>
<keyword evidence="11" id="KW-1185">Reference proteome</keyword>